<dbReference type="SUPFAM" id="SSF51905">
    <property type="entry name" value="FAD/NAD(P)-binding domain"/>
    <property type="match status" value="1"/>
</dbReference>
<evidence type="ECO:0000259" key="12">
    <source>
        <dbReference type="Pfam" id="PF02852"/>
    </source>
</evidence>
<dbReference type="PIRSF" id="PIRSF000350">
    <property type="entry name" value="Mercury_reductase_MerA"/>
    <property type="match status" value="1"/>
</dbReference>
<evidence type="ECO:0000256" key="2">
    <source>
        <dbReference type="ARBA" id="ARBA00022630"/>
    </source>
</evidence>
<keyword evidence="2 11" id="KW-0285">Flavoprotein</keyword>
<evidence type="ECO:0000256" key="4">
    <source>
        <dbReference type="ARBA" id="ARBA00022857"/>
    </source>
</evidence>
<dbReference type="Proteomes" id="UP000585638">
    <property type="component" value="Unassembled WGS sequence"/>
</dbReference>
<dbReference type="InterPro" id="IPR004099">
    <property type="entry name" value="Pyr_nucl-diS_OxRdtase_dimer"/>
</dbReference>
<dbReference type="InterPro" id="IPR016156">
    <property type="entry name" value="FAD/NAD-linked_Rdtase_dimer_sf"/>
</dbReference>
<evidence type="ECO:0000256" key="11">
    <source>
        <dbReference type="RuleBase" id="RU003691"/>
    </source>
</evidence>
<dbReference type="SUPFAM" id="SSF55424">
    <property type="entry name" value="FAD/NAD-linked reductases, dimerisation (C-terminal) domain"/>
    <property type="match status" value="1"/>
</dbReference>
<dbReference type="InterPro" id="IPR012999">
    <property type="entry name" value="Pyr_OxRdtase_I_AS"/>
</dbReference>
<feature type="binding site" evidence="9">
    <location>
        <position position="56"/>
    </location>
    <ligand>
        <name>FAD</name>
        <dbReference type="ChEBI" id="CHEBI:57692"/>
    </ligand>
</feature>
<comment type="caution">
    <text evidence="14">The sequence shown here is derived from an EMBL/GenBank/DDBJ whole genome shotgun (WGS) entry which is preliminary data.</text>
</comment>
<name>A0A7W9KEW7_9PSEU</name>
<evidence type="ECO:0000256" key="1">
    <source>
        <dbReference type="ARBA" id="ARBA00007532"/>
    </source>
</evidence>
<feature type="domain" description="FAD/NAD(P)-binding" evidence="13">
    <location>
        <begin position="9"/>
        <end position="315"/>
    </location>
</feature>
<dbReference type="FunFam" id="3.30.390.30:FF:000001">
    <property type="entry name" value="Dihydrolipoyl dehydrogenase"/>
    <property type="match status" value="1"/>
</dbReference>
<keyword evidence="9" id="KW-0547">Nucleotide-binding</keyword>
<evidence type="ECO:0000256" key="8">
    <source>
        <dbReference type="PIRSR" id="PIRSR000350-2"/>
    </source>
</evidence>
<dbReference type="Gene3D" id="3.50.50.60">
    <property type="entry name" value="FAD/NAD(P)-binding domain"/>
    <property type="match status" value="2"/>
</dbReference>
<keyword evidence="14" id="KW-0670">Pyruvate</keyword>
<feature type="domain" description="Pyridine nucleotide-disulphide oxidoreductase dimerisation" evidence="12">
    <location>
        <begin position="340"/>
        <end position="450"/>
    </location>
</feature>
<evidence type="ECO:0000256" key="3">
    <source>
        <dbReference type="ARBA" id="ARBA00022827"/>
    </source>
</evidence>
<dbReference type="InterPro" id="IPR036188">
    <property type="entry name" value="FAD/NAD-bd_sf"/>
</dbReference>
<dbReference type="PRINTS" id="PR00411">
    <property type="entry name" value="PNDRDTASEI"/>
</dbReference>
<dbReference type="RefSeq" id="WP_184861421.1">
    <property type="nucleotide sequence ID" value="NZ_BAAAWY010000053.1"/>
</dbReference>
<feature type="active site" description="Proton acceptor" evidence="8">
    <location>
        <position position="441"/>
    </location>
</feature>
<evidence type="ECO:0000256" key="10">
    <source>
        <dbReference type="PIRSR" id="PIRSR000350-4"/>
    </source>
</evidence>
<proteinExistence type="inferred from homology"/>
<feature type="binding site" evidence="9">
    <location>
        <position position="304"/>
    </location>
    <ligand>
        <name>FAD</name>
        <dbReference type="ChEBI" id="CHEBI:57692"/>
    </ligand>
</feature>
<accession>A0A7W9KEW7</accession>
<dbReference type="PROSITE" id="PS00076">
    <property type="entry name" value="PYRIDINE_REDOX_1"/>
    <property type="match status" value="1"/>
</dbReference>
<comment type="cofactor">
    <cofactor evidence="9">
        <name>FAD</name>
        <dbReference type="ChEBI" id="CHEBI:57692"/>
    </cofactor>
    <text evidence="9">Binds 1 FAD per subunit.</text>
</comment>
<reference evidence="14 15" key="1">
    <citation type="submission" date="2020-08" db="EMBL/GenBank/DDBJ databases">
        <title>Sequencing the genomes of 1000 actinobacteria strains.</title>
        <authorList>
            <person name="Klenk H.-P."/>
        </authorList>
    </citation>
    <scope>NUCLEOTIDE SEQUENCE [LARGE SCALE GENOMIC DNA]</scope>
    <source>
        <strain evidence="14 15">DSM 43851</strain>
    </source>
</reference>
<dbReference type="Pfam" id="PF07992">
    <property type="entry name" value="Pyr_redox_2"/>
    <property type="match status" value="1"/>
</dbReference>
<keyword evidence="6" id="KW-1015">Disulfide bond</keyword>
<evidence type="ECO:0000313" key="15">
    <source>
        <dbReference type="Proteomes" id="UP000585638"/>
    </source>
</evidence>
<dbReference type="PANTHER" id="PTHR43014">
    <property type="entry name" value="MERCURIC REDUCTASE"/>
    <property type="match status" value="1"/>
</dbReference>
<feature type="binding site" evidence="9">
    <location>
        <begin position="173"/>
        <end position="180"/>
    </location>
    <ligand>
        <name>NAD(+)</name>
        <dbReference type="ChEBI" id="CHEBI:57540"/>
    </ligand>
</feature>
<feature type="disulfide bond" description="Redox-active" evidence="10">
    <location>
        <begin position="47"/>
        <end position="52"/>
    </location>
</feature>
<keyword evidence="7 11" id="KW-0676">Redox-active center</keyword>
<dbReference type="GO" id="GO:0003955">
    <property type="term" value="F:NAD(P)H dehydrogenase (quinone) activity"/>
    <property type="evidence" value="ECO:0007669"/>
    <property type="project" value="TreeGrafter"/>
</dbReference>
<dbReference type="AlphaFoldDB" id="A0A7W9KEW7"/>
<dbReference type="PANTHER" id="PTHR43014:SF4">
    <property type="entry name" value="PYRIDINE NUCLEOTIDE-DISULFIDE OXIDOREDUCTASE RCLA-RELATED"/>
    <property type="match status" value="1"/>
</dbReference>
<feature type="binding site" evidence="9">
    <location>
        <position position="263"/>
    </location>
    <ligand>
        <name>NAD(+)</name>
        <dbReference type="ChEBI" id="CHEBI:57540"/>
    </ligand>
</feature>
<sequence length="456" mass="48135">MTASQMRVDLLVVGFGKGGKTLAAAMGKRGFQVAMVERSEQMYGGTCINIGCVPTKALVHEADLRRPQDDAEDWYRHAVKNTSDLTGLMRGNNFRMLDTLDTVTVITGRARFADPHTVEVTAGADRLTVRADTIVINTGAEPVTGGFAIGGRVVTSTELIATPELPRRLVVVGGGYVGVEFAAMYARFGAEVTVLDHAPHILHREDRDVATVAADILRGQGITLVGEADVTDVTDLGSHAAVTYRQNGVSTTIDADAVLVALGRKPATADLGLDAAGVQVTATGAVAVDDHLRTSQRHIFAVGDVNGGPQFTYVSLDDHRIVLDQLVGAGTRSTADRVAVPNTVFLTPPLARVGLTETQARTAGHAIRVASKLVAQLAASPRPKIVHETRGLMKFVVDAATDQILGAALLCADAQELINLVALAMRHGITASELRDTIYTHPSSTEAFTEVLAGLA</sequence>
<keyword evidence="4" id="KW-0521">NADP</keyword>
<dbReference type="Gene3D" id="3.30.390.30">
    <property type="match status" value="1"/>
</dbReference>
<evidence type="ECO:0000256" key="7">
    <source>
        <dbReference type="ARBA" id="ARBA00023284"/>
    </source>
</evidence>
<evidence type="ECO:0000259" key="13">
    <source>
        <dbReference type="Pfam" id="PF07992"/>
    </source>
</evidence>
<dbReference type="EMBL" id="JACHIR010000001">
    <property type="protein sequence ID" value="MBB5891362.1"/>
    <property type="molecule type" value="Genomic_DNA"/>
</dbReference>
<dbReference type="InterPro" id="IPR001100">
    <property type="entry name" value="Pyr_nuc-diS_OxRdtase"/>
</dbReference>
<dbReference type="GO" id="GO:0050660">
    <property type="term" value="F:flavin adenine dinucleotide binding"/>
    <property type="evidence" value="ECO:0007669"/>
    <property type="project" value="TreeGrafter"/>
</dbReference>
<dbReference type="Pfam" id="PF02852">
    <property type="entry name" value="Pyr_redox_dim"/>
    <property type="match status" value="1"/>
</dbReference>
<dbReference type="GO" id="GO:0016668">
    <property type="term" value="F:oxidoreductase activity, acting on a sulfur group of donors, NAD(P) as acceptor"/>
    <property type="evidence" value="ECO:0007669"/>
    <property type="project" value="InterPro"/>
</dbReference>
<keyword evidence="3 9" id="KW-0274">FAD</keyword>
<dbReference type="InterPro" id="IPR023753">
    <property type="entry name" value="FAD/NAD-binding_dom"/>
</dbReference>
<evidence type="ECO:0000256" key="6">
    <source>
        <dbReference type="ARBA" id="ARBA00023157"/>
    </source>
</evidence>
<protein>
    <submittedName>
        <fullName evidence="14">Pyruvate/2-oxoglutarate dehydrogenase complex dihydrolipoamide dehydrogenase (E3) component</fullName>
    </submittedName>
</protein>
<keyword evidence="9" id="KW-0520">NAD</keyword>
<organism evidence="14 15">
    <name type="scientific">Kutzneria kofuensis</name>
    <dbReference type="NCBI Taxonomy" id="103725"/>
    <lineage>
        <taxon>Bacteria</taxon>
        <taxon>Bacillati</taxon>
        <taxon>Actinomycetota</taxon>
        <taxon>Actinomycetes</taxon>
        <taxon>Pseudonocardiales</taxon>
        <taxon>Pseudonocardiaceae</taxon>
        <taxon>Kutzneria</taxon>
    </lineage>
</organism>
<keyword evidence="15" id="KW-1185">Reference proteome</keyword>
<keyword evidence="5 11" id="KW-0560">Oxidoreductase</keyword>
<comment type="similarity">
    <text evidence="1 11">Belongs to the class-I pyridine nucleotide-disulfide oxidoreductase family.</text>
</comment>
<dbReference type="PRINTS" id="PR00368">
    <property type="entry name" value="FADPNR"/>
</dbReference>
<evidence type="ECO:0000313" key="14">
    <source>
        <dbReference type="EMBL" id="MBB5891362.1"/>
    </source>
</evidence>
<evidence type="ECO:0000256" key="5">
    <source>
        <dbReference type="ARBA" id="ARBA00023002"/>
    </source>
</evidence>
<evidence type="ECO:0000256" key="9">
    <source>
        <dbReference type="PIRSR" id="PIRSR000350-3"/>
    </source>
</evidence>
<gene>
    <name evidence="14" type="ORF">BJ998_002558</name>
</gene>